<evidence type="ECO:0000313" key="8">
    <source>
        <dbReference type="Proteomes" id="UP000314982"/>
    </source>
</evidence>
<feature type="signal peptide" evidence="5">
    <location>
        <begin position="1"/>
        <end position="22"/>
    </location>
</feature>
<sequence length="269" mass="29754">MSCTLPLAFLVILGFISIPAAASCEYYIQRGTPFSIPLNYKELSSKELTWKHNGNVIFKRKKGNIKPGKAEDISNEGSLKLKELTLADKGTYTAEVFDSDGKICHEKSFILCVMEKISKPSVKFTCSDKDVIFTCTLTNTEGVTFKWSQNRKLLVGKTETTLTIGLKQLKEPDTFTCSAVNNVSTETSNPIKPTCNGTVCFKGLNCNSLCVSLCLSLSLCFCPSLSIFLLVSERQKFKMSLFCSTPHPPTSYQLSQTRVIVVYCLVLIS</sequence>
<organism evidence="7 8">
    <name type="scientific">Hucho hucho</name>
    <name type="common">huchen</name>
    <dbReference type="NCBI Taxonomy" id="62062"/>
    <lineage>
        <taxon>Eukaryota</taxon>
        <taxon>Metazoa</taxon>
        <taxon>Chordata</taxon>
        <taxon>Craniata</taxon>
        <taxon>Vertebrata</taxon>
        <taxon>Euteleostomi</taxon>
        <taxon>Actinopterygii</taxon>
        <taxon>Neopterygii</taxon>
        <taxon>Teleostei</taxon>
        <taxon>Protacanthopterygii</taxon>
        <taxon>Salmoniformes</taxon>
        <taxon>Salmonidae</taxon>
        <taxon>Salmoninae</taxon>
        <taxon>Hucho</taxon>
    </lineage>
</organism>
<keyword evidence="3" id="KW-0472">Membrane</keyword>
<dbReference type="GeneTree" id="ENSGT00970000194096"/>
<dbReference type="PRINTS" id="PR01870">
    <property type="entry name" value="CD2ANTIGEN"/>
</dbReference>
<evidence type="ECO:0000256" key="5">
    <source>
        <dbReference type="SAM" id="SignalP"/>
    </source>
</evidence>
<dbReference type="Ensembl" id="ENSHHUT00000080523.1">
    <property type="protein sequence ID" value="ENSHHUP00000077998.1"/>
    <property type="gene ID" value="ENSHHUG00000045532.1"/>
</dbReference>
<keyword evidence="4" id="KW-0325">Glycoprotein</keyword>
<evidence type="ECO:0000256" key="2">
    <source>
        <dbReference type="ARBA" id="ARBA00022729"/>
    </source>
</evidence>
<reference evidence="8" key="1">
    <citation type="submission" date="2018-06" db="EMBL/GenBank/DDBJ databases">
        <title>Genome assembly of Danube salmon.</title>
        <authorList>
            <person name="Macqueen D.J."/>
            <person name="Gundappa M.K."/>
        </authorList>
    </citation>
    <scope>NUCLEOTIDE SEQUENCE [LARGE SCALE GENOMIC DNA]</scope>
</reference>
<dbReference type="PANTHER" id="PTHR12080">
    <property type="entry name" value="SIGNALING LYMPHOCYTIC ACTIVATION MOLECULE"/>
    <property type="match status" value="1"/>
</dbReference>
<dbReference type="AlphaFoldDB" id="A0A4W5QW80"/>
<dbReference type="SUPFAM" id="SSF48726">
    <property type="entry name" value="Immunoglobulin"/>
    <property type="match status" value="2"/>
</dbReference>
<proteinExistence type="predicted"/>
<reference evidence="7" key="2">
    <citation type="submission" date="2025-08" db="UniProtKB">
        <authorList>
            <consortium name="Ensembl"/>
        </authorList>
    </citation>
    <scope>IDENTIFICATION</scope>
</reference>
<comment type="subcellular location">
    <subcellularLocation>
        <location evidence="1">Membrane</location>
    </subcellularLocation>
</comment>
<evidence type="ECO:0000256" key="4">
    <source>
        <dbReference type="ARBA" id="ARBA00023180"/>
    </source>
</evidence>
<dbReference type="GO" id="GO:0016020">
    <property type="term" value="C:membrane"/>
    <property type="evidence" value="ECO:0007669"/>
    <property type="project" value="UniProtKB-SubCell"/>
</dbReference>
<dbReference type="Gene3D" id="2.60.40.10">
    <property type="entry name" value="Immunoglobulins"/>
    <property type="match status" value="2"/>
</dbReference>
<dbReference type="InterPro" id="IPR015631">
    <property type="entry name" value="CD2/SLAM_rcpt"/>
</dbReference>
<evidence type="ECO:0000256" key="3">
    <source>
        <dbReference type="ARBA" id="ARBA00023136"/>
    </source>
</evidence>
<dbReference type="InterPro" id="IPR007110">
    <property type="entry name" value="Ig-like_dom"/>
</dbReference>
<dbReference type="InterPro" id="IPR013783">
    <property type="entry name" value="Ig-like_fold"/>
</dbReference>
<dbReference type="InterPro" id="IPR015632">
    <property type="entry name" value="CD2"/>
</dbReference>
<reference evidence="7" key="3">
    <citation type="submission" date="2025-09" db="UniProtKB">
        <authorList>
            <consortium name="Ensembl"/>
        </authorList>
    </citation>
    <scope>IDENTIFICATION</scope>
</reference>
<evidence type="ECO:0000259" key="6">
    <source>
        <dbReference type="PROSITE" id="PS50835"/>
    </source>
</evidence>
<dbReference type="PROSITE" id="PS50835">
    <property type="entry name" value="IG_LIKE"/>
    <property type="match status" value="1"/>
</dbReference>
<accession>A0A4W5QW80</accession>
<feature type="domain" description="Ig-like" evidence="6">
    <location>
        <begin position="131"/>
        <end position="188"/>
    </location>
</feature>
<evidence type="ECO:0000313" key="7">
    <source>
        <dbReference type="Ensembl" id="ENSHHUP00000077998.1"/>
    </source>
</evidence>
<evidence type="ECO:0000256" key="1">
    <source>
        <dbReference type="ARBA" id="ARBA00004370"/>
    </source>
</evidence>
<keyword evidence="2 5" id="KW-0732">Signal</keyword>
<protein>
    <recommendedName>
        <fullName evidence="6">Ig-like domain-containing protein</fullName>
    </recommendedName>
</protein>
<dbReference type="InterPro" id="IPR036179">
    <property type="entry name" value="Ig-like_dom_sf"/>
</dbReference>
<name>A0A4W5QW80_9TELE</name>
<feature type="chain" id="PRO_5021298919" description="Ig-like domain-containing protein" evidence="5">
    <location>
        <begin position="23"/>
        <end position="269"/>
    </location>
</feature>
<dbReference type="PANTHER" id="PTHR12080:SF134">
    <property type="entry name" value="CD48 ANTIGEN"/>
    <property type="match status" value="1"/>
</dbReference>
<keyword evidence="8" id="KW-1185">Reference proteome</keyword>
<dbReference type="Proteomes" id="UP000314982">
    <property type="component" value="Unassembled WGS sequence"/>
</dbReference>